<evidence type="ECO:0000259" key="8">
    <source>
        <dbReference type="PROSITE" id="PS51379"/>
    </source>
</evidence>
<sequence>MSLSRTETVGRRGFLTGRGEAQLRPPWATEESIRESCTSCGACISACPEAILIEGPAKTPTVDFSENACTFCRKCADACEEGVFGDNSEAPWNLIATIQNSCMLNIGVSCQICSDACMDDALRFSYLPPPSGKIEINTEACTGCGACISVCPNGAIELRKAPQGESDA</sequence>
<dbReference type="GO" id="GO:0046872">
    <property type="term" value="F:metal ion binding"/>
    <property type="evidence" value="ECO:0007669"/>
    <property type="project" value="UniProtKB-KW"/>
</dbReference>
<evidence type="ECO:0000313" key="9">
    <source>
        <dbReference type="EMBL" id="MCV6824800.1"/>
    </source>
</evidence>
<feature type="domain" description="4Fe-4S ferredoxin-type" evidence="8">
    <location>
        <begin position="28"/>
        <end position="56"/>
    </location>
</feature>
<evidence type="ECO:0000256" key="5">
    <source>
        <dbReference type="ARBA" id="ARBA00022982"/>
    </source>
</evidence>
<dbReference type="RefSeq" id="WP_263953652.1">
    <property type="nucleotide sequence ID" value="NZ_JAOYFC010000002.1"/>
</dbReference>
<dbReference type="InterPro" id="IPR050572">
    <property type="entry name" value="Fe-S_Ferredoxin"/>
</dbReference>
<name>A0AAE3IZ80_9RHOB</name>
<dbReference type="Pfam" id="PF12838">
    <property type="entry name" value="Fer4_7"/>
    <property type="match status" value="1"/>
</dbReference>
<keyword evidence="7" id="KW-0411">Iron-sulfur</keyword>
<dbReference type="SUPFAM" id="SSF54862">
    <property type="entry name" value="4Fe-4S ferredoxins"/>
    <property type="match status" value="1"/>
</dbReference>
<evidence type="ECO:0000256" key="2">
    <source>
        <dbReference type="ARBA" id="ARBA00022485"/>
    </source>
</evidence>
<dbReference type="Proteomes" id="UP001208041">
    <property type="component" value="Unassembled WGS sequence"/>
</dbReference>
<dbReference type="InterPro" id="IPR004496">
    <property type="entry name" value="NapF"/>
</dbReference>
<keyword evidence="4" id="KW-0677">Repeat</keyword>
<keyword evidence="1" id="KW-0813">Transport</keyword>
<dbReference type="InterPro" id="IPR017896">
    <property type="entry name" value="4Fe4S_Fe-S-bd"/>
</dbReference>
<dbReference type="GO" id="GO:0051539">
    <property type="term" value="F:4 iron, 4 sulfur cluster binding"/>
    <property type="evidence" value="ECO:0007669"/>
    <property type="project" value="UniProtKB-KW"/>
</dbReference>
<dbReference type="InterPro" id="IPR017900">
    <property type="entry name" value="4Fe4S_Fe_S_CS"/>
</dbReference>
<accession>A0AAE3IZ80</accession>
<comment type="caution">
    <text evidence="9">The sequence shown here is derived from an EMBL/GenBank/DDBJ whole genome shotgun (WGS) entry which is preliminary data.</text>
</comment>
<dbReference type="CDD" id="cd10564">
    <property type="entry name" value="NapF_like"/>
    <property type="match status" value="1"/>
</dbReference>
<dbReference type="Pfam" id="PF00037">
    <property type="entry name" value="Fer4"/>
    <property type="match status" value="1"/>
</dbReference>
<dbReference type="PROSITE" id="PS51379">
    <property type="entry name" value="4FE4S_FER_2"/>
    <property type="match status" value="3"/>
</dbReference>
<gene>
    <name evidence="9" type="ORF">OH136_09560</name>
</gene>
<feature type="domain" description="4Fe-4S ferredoxin-type" evidence="8">
    <location>
        <begin position="132"/>
        <end position="161"/>
    </location>
</feature>
<evidence type="ECO:0000256" key="1">
    <source>
        <dbReference type="ARBA" id="ARBA00022448"/>
    </source>
</evidence>
<dbReference type="EMBL" id="JAOYFC010000002">
    <property type="protein sequence ID" value="MCV6824800.1"/>
    <property type="molecule type" value="Genomic_DNA"/>
</dbReference>
<proteinExistence type="predicted"/>
<dbReference type="PANTHER" id="PTHR43687:SF6">
    <property type="entry name" value="L-ASPARTATE SEMIALDEHYDE SULFURTRANSFERASE IRON-SULFUR SUBUNIT"/>
    <property type="match status" value="1"/>
</dbReference>
<dbReference type="PANTHER" id="PTHR43687">
    <property type="entry name" value="ADENYLYLSULFATE REDUCTASE, BETA SUBUNIT"/>
    <property type="match status" value="1"/>
</dbReference>
<dbReference type="Gene3D" id="3.30.70.20">
    <property type="match status" value="2"/>
</dbReference>
<dbReference type="AlphaFoldDB" id="A0AAE3IZ80"/>
<keyword evidence="6" id="KW-0408">Iron</keyword>
<evidence type="ECO:0000256" key="3">
    <source>
        <dbReference type="ARBA" id="ARBA00022723"/>
    </source>
</evidence>
<evidence type="ECO:0000313" key="10">
    <source>
        <dbReference type="Proteomes" id="UP001208041"/>
    </source>
</evidence>
<keyword evidence="3" id="KW-0479">Metal-binding</keyword>
<organism evidence="9 10">
    <name type="scientific">Halocynthiibacter halioticoli</name>
    <dbReference type="NCBI Taxonomy" id="2986804"/>
    <lineage>
        <taxon>Bacteria</taxon>
        <taxon>Pseudomonadati</taxon>
        <taxon>Pseudomonadota</taxon>
        <taxon>Alphaproteobacteria</taxon>
        <taxon>Rhodobacterales</taxon>
        <taxon>Paracoccaceae</taxon>
        <taxon>Halocynthiibacter</taxon>
    </lineage>
</organism>
<reference evidence="9" key="1">
    <citation type="submission" date="2022-10" db="EMBL/GenBank/DDBJ databases">
        <authorList>
            <person name="Yue Y."/>
        </authorList>
    </citation>
    <scope>NUCLEOTIDE SEQUENCE</scope>
    <source>
        <strain evidence="9">Z654</strain>
    </source>
</reference>
<protein>
    <submittedName>
        <fullName evidence="9">Ferredoxin-type protein NapF</fullName>
    </submittedName>
</protein>
<evidence type="ECO:0000256" key="6">
    <source>
        <dbReference type="ARBA" id="ARBA00023004"/>
    </source>
</evidence>
<dbReference type="PROSITE" id="PS00198">
    <property type="entry name" value="4FE4S_FER_1"/>
    <property type="match status" value="1"/>
</dbReference>
<evidence type="ECO:0000256" key="7">
    <source>
        <dbReference type="ARBA" id="ARBA00023014"/>
    </source>
</evidence>
<keyword evidence="10" id="KW-1185">Reference proteome</keyword>
<keyword evidence="2" id="KW-0004">4Fe-4S</keyword>
<feature type="domain" description="4Fe-4S ferredoxin-type" evidence="8">
    <location>
        <begin position="58"/>
        <end position="89"/>
    </location>
</feature>
<evidence type="ECO:0000256" key="4">
    <source>
        <dbReference type="ARBA" id="ARBA00022737"/>
    </source>
</evidence>
<keyword evidence="5" id="KW-0249">Electron transport</keyword>